<accession>A0ABM9B447</accession>
<dbReference type="CDD" id="cd02226">
    <property type="entry name" value="cupin_YdbB-like"/>
    <property type="match status" value="1"/>
</dbReference>
<dbReference type="InterPro" id="IPR014710">
    <property type="entry name" value="RmlC-like_jellyroll"/>
</dbReference>
<dbReference type="Gene3D" id="2.60.120.10">
    <property type="entry name" value="Jelly Rolls"/>
    <property type="match status" value="1"/>
</dbReference>
<dbReference type="SUPFAM" id="SSF51182">
    <property type="entry name" value="RmlC-like cupins"/>
    <property type="match status" value="1"/>
</dbReference>
<dbReference type="Proteomes" id="UP000837803">
    <property type="component" value="Unassembled WGS sequence"/>
</dbReference>
<proteinExistence type="predicted"/>
<sequence>MSVINIAQKFAQFHDHWSPKVIAELNGQAVKVAEVAGEFVWHDHTDEDELFLVFQGTLYIDFKDRTTVKLQPGEFYIVPRGVLHRPRTETGQEVHLLLLEPIATKHTGEVAHALTVSRYDRL</sequence>
<dbReference type="RefSeq" id="WP_238751814.1">
    <property type="nucleotide sequence ID" value="NZ_CAKLPZ010000004.1"/>
</dbReference>
<keyword evidence="3" id="KW-1185">Reference proteome</keyword>
<comment type="caution">
    <text evidence="2">The sequence shown here is derived from an EMBL/GenBank/DDBJ whole genome shotgun (WGS) entry which is preliminary data.</text>
</comment>
<evidence type="ECO:0000313" key="2">
    <source>
        <dbReference type="EMBL" id="CAH1001954.1"/>
    </source>
</evidence>
<dbReference type="InterPro" id="IPR013096">
    <property type="entry name" value="Cupin_2"/>
</dbReference>
<protein>
    <recommendedName>
        <fullName evidence="1">Cupin type-2 domain-containing protein</fullName>
    </recommendedName>
</protein>
<dbReference type="PANTHER" id="PTHR36114">
    <property type="entry name" value="16.7 KDA PROTEIN IN WHIE LOCUS"/>
    <property type="match status" value="1"/>
</dbReference>
<dbReference type="InterPro" id="IPR052044">
    <property type="entry name" value="PKS_Associated_Protein"/>
</dbReference>
<dbReference type="EMBL" id="CAKLPZ010000004">
    <property type="protein sequence ID" value="CAH1001954.1"/>
    <property type="molecule type" value="Genomic_DNA"/>
</dbReference>
<dbReference type="InterPro" id="IPR011051">
    <property type="entry name" value="RmlC_Cupin_sf"/>
</dbReference>
<name>A0ABM9B447_9BACT</name>
<dbReference type="PANTHER" id="PTHR36114:SF1">
    <property type="entry name" value="16.7 KDA PROTEIN IN WHIE LOCUS"/>
    <property type="match status" value="1"/>
</dbReference>
<organism evidence="2 3">
    <name type="scientific">Neolewinella maritima</name>
    <dbReference type="NCBI Taxonomy" id="1383882"/>
    <lineage>
        <taxon>Bacteria</taxon>
        <taxon>Pseudomonadati</taxon>
        <taxon>Bacteroidota</taxon>
        <taxon>Saprospiria</taxon>
        <taxon>Saprospirales</taxon>
        <taxon>Lewinellaceae</taxon>
        <taxon>Neolewinella</taxon>
    </lineage>
</organism>
<gene>
    <name evidence="2" type="ORF">LEM8419_02869</name>
</gene>
<feature type="domain" description="Cupin type-2" evidence="1">
    <location>
        <begin position="37"/>
        <end position="98"/>
    </location>
</feature>
<evidence type="ECO:0000259" key="1">
    <source>
        <dbReference type="Pfam" id="PF07883"/>
    </source>
</evidence>
<dbReference type="Pfam" id="PF07883">
    <property type="entry name" value="Cupin_2"/>
    <property type="match status" value="1"/>
</dbReference>
<reference evidence="2" key="1">
    <citation type="submission" date="2021-12" db="EMBL/GenBank/DDBJ databases">
        <authorList>
            <person name="Rodrigo-Torres L."/>
            <person name="Arahal R. D."/>
            <person name="Lucena T."/>
        </authorList>
    </citation>
    <scope>NUCLEOTIDE SEQUENCE</scope>
    <source>
        <strain evidence="2">CECT 8419</strain>
    </source>
</reference>
<evidence type="ECO:0000313" key="3">
    <source>
        <dbReference type="Proteomes" id="UP000837803"/>
    </source>
</evidence>